<dbReference type="SUPFAM" id="SSF51905">
    <property type="entry name" value="FAD/NAD(P)-binding domain"/>
    <property type="match status" value="1"/>
</dbReference>
<dbReference type="Gene3D" id="3.40.30.120">
    <property type="match status" value="1"/>
</dbReference>
<evidence type="ECO:0000256" key="3">
    <source>
        <dbReference type="ARBA" id="ARBA00022827"/>
    </source>
</evidence>
<dbReference type="Pfam" id="PF21274">
    <property type="entry name" value="Rng_hyd_C"/>
    <property type="match status" value="1"/>
</dbReference>
<comment type="caution">
    <text evidence="5">The sequence shown here is derived from an EMBL/GenBank/DDBJ whole genome shotgun (WGS) entry which is preliminary data.</text>
</comment>
<dbReference type="Gene3D" id="3.50.50.60">
    <property type="entry name" value="FAD/NAD(P)-binding domain"/>
    <property type="match status" value="1"/>
</dbReference>
<dbReference type="PATRIC" id="fig|270351.6.peg.5085"/>
<organism evidence="5 6">
    <name type="scientific">Methylobacterium aquaticum</name>
    <dbReference type="NCBI Taxonomy" id="270351"/>
    <lineage>
        <taxon>Bacteria</taxon>
        <taxon>Pseudomonadati</taxon>
        <taxon>Pseudomonadota</taxon>
        <taxon>Alphaproteobacteria</taxon>
        <taxon>Hyphomicrobiales</taxon>
        <taxon>Methylobacteriaceae</taxon>
        <taxon>Methylobacterium</taxon>
    </lineage>
</organism>
<dbReference type="PANTHER" id="PTHR43004:SF19">
    <property type="entry name" value="BINDING MONOOXYGENASE, PUTATIVE (JCVI)-RELATED"/>
    <property type="match status" value="1"/>
</dbReference>
<keyword evidence="2" id="KW-0285">Flavoprotein</keyword>
<dbReference type="PANTHER" id="PTHR43004">
    <property type="entry name" value="TRK SYSTEM POTASSIUM UPTAKE PROTEIN"/>
    <property type="match status" value="1"/>
</dbReference>
<dbReference type="PRINTS" id="PR00420">
    <property type="entry name" value="RNGMNOXGNASE"/>
</dbReference>
<evidence type="ECO:0000313" key="6">
    <source>
        <dbReference type="Proteomes" id="UP000035929"/>
    </source>
</evidence>
<dbReference type="GO" id="GO:0071949">
    <property type="term" value="F:FAD binding"/>
    <property type="evidence" value="ECO:0007669"/>
    <property type="project" value="InterPro"/>
</dbReference>
<evidence type="ECO:0000256" key="2">
    <source>
        <dbReference type="ARBA" id="ARBA00022630"/>
    </source>
</evidence>
<dbReference type="InterPro" id="IPR050641">
    <property type="entry name" value="RIFMO-like"/>
</dbReference>
<dbReference type="Proteomes" id="UP000035929">
    <property type="component" value="Unassembled WGS sequence"/>
</dbReference>
<proteinExistence type="predicted"/>
<dbReference type="InterPro" id="IPR002938">
    <property type="entry name" value="FAD-bd"/>
</dbReference>
<dbReference type="AlphaFoldDB" id="A0A0J6S0I2"/>
<dbReference type="RefSeq" id="WP_048467781.1">
    <property type="nucleotide sequence ID" value="NZ_LABX01000346.1"/>
</dbReference>
<name>A0A0J6S0I2_9HYPH</name>
<evidence type="ECO:0000313" key="5">
    <source>
        <dbReference type="EMBL" id="KMO27124.1"/>
    </source>
</evidence>
<accession>A0A0J6S0I2</accession>
<dbReference type="EMBL" id="LABX01000346">
    <property type="protein sequence ID" value="KMO27124.1"/>
    <property type="molecule type" value="Genomic_DNA"/>
</dbReference>
<keyword evidence="3" id="KW-0274">FAD</keyword>
<dbReference type="Pfam" id="PF01494">
    <property type="entry name" value="FAD_binding_3"/>
    <property type="match status" value="1"/>
</dbReference>
<evidence type="ECO:0000259" key="4">
    <source>
        <dbReference type="Pfam" id="PF01494"/>
    </source>
</evidence>
<comment type="cofactor">
    <cofactor evidence="1">
        <name>FAD</name>
        <dbReference type="ChEBI" id="CHEBI:57692"/>
    </cofactor>
</comment>
<reference evidence="5 6" key="1">
    <citation type="submission" date="2015-03" db="EMBL/GenBank/DDBJ databases">
        <title>Genome sequencing of Methylobacterium aquaticum DSM16371 type strain.</title>
        <authorList>
            <person name="Chaudhry V."/>
            <person name="Patil P.B."/>
        </authorList>
    </citation>
    <scope>NUCLEOTIDE SEQUENCE [LARGE SCALE GENOMIC DNA]</scope>
    <source>
        <strain evidence="5 6">DSM 16371</strain>
    </source>
</reference>
<feature type="domain" description="FAD-binding" evidence="4">
    <location>
        <begin position="4"/>
        <end position="353"/>
    </location>
</feature>
<protein>
    <recommendedName>
        <fullName evidence="4">FAD-binding domain-containing protein</fullName>
    </recommendedName>
</protein>
<dbReference type="GO" id="GO:0016709">
    <property type="term" value="F:oxidoreductase activity, acting on paired donors, with incorporation or reduction of molecular oxygen, NAD(P)H as one donor, and incorporation of one atom of oxygen"/>
    <property type="evidence" value="ECO:0007669"/>
    <property type="project" value="UniProtKB-ARBA"/>
</dbReference>
<dbReference type="Gene3D" id="3.30.9.10">
    <property type="entry name" value="D-Amino Acid Oxidase, subunit A, domain 2"/>
    <property type="match status" value="1"/>
</dbReference>
<sequence>MWAEVAIVGAGPVGLTAALLLGRLGVRTVVLEAEPGTSTHPRGHVVNARSMEIFRSLGLEDAIRREGLPAERNQGVAFLRRLIEPEVAVLRTRGLAARDAAHAAASPSHKVSCPQDRLEPVLRAAVEREPFVTVQFSTEVRDIAVEPHGVRLACAGAEVRARFLIGADGARSLVRDRAGITMSGLGRIGRQIGIHFEADLWRLVEDRPYLLWWIFNLKTCGVLIALDGRHRWTYNFAFDPKRETVADFTPERCLEVVRSVLGTDAAEIRIRSIMPWRMQARLADQFRAGPVFLAGDAAHPLPPTGGQGMNTGIADVHNLAWKLALVLRGRAPDALLDTYETERRPVAQVNIDQSVANAVKMAELGLSGMATADSPMARRLEGSDRLAAEAELRAVVPDLREHFDYLGQTFGAAYAAGAFLDDAGESPAFSVLDYAPSARPGHRAPHLWLERDDAPVSPIDLVGSGRFVLFATPDCATWCAAFEDLMAREGLSGSAWTVGPGGRLGDPSEGFRRVYGLEQGGAVLVRPDGYVGFRITPPDGLRPSEMLAQALDANLARASVLA</sequence>
<evidence type="ECO:0000256" key="1">
    <source>
        <dbReference type="ARBA" id="ARBA00001974"/>
    </source>
</evidence>
<dbReference type="InterPro" id="IPR036188">
    <property type="entry name" value="FAD/NAD-bd_sf"/>
</dbReference>
<gene>
    <name evidence="5" type="ORF">VP06_31680</name>
</gene>